<keyword evidence="2" id="KW-0472">Membrane</keyword>
<feature type="transmembrane region" description="Helical" evidence="2">
    <location>
        <begin position="67"/>
        <end position="89"/>
    </location>
</feature>
<reference evidence="3 4" key="1">
    <citation type="submission" date="2019-12" db="EMBL/GenBank/DDBJ databases">
        <title>Strain KN286 was isolated from seawater, which was collected from Caroline Seamount in the tropical western Pacific.</title>
        <authorList>
            <person name="Wang Q."/>
        </authorList>
    </citation>
    <scope>NUCLEOTIDE SEQUENCE [LARGE SCALE GENOMIC DNA]</scope>
    <source>
        <strain evidence="3 4">KN286</strain>
    </source>
</reference>
<keyword evidence="2" id="KW-1133">Transmembrane helix</keyword>
<sequence>MWLFFAFVAVPILEIALFIQVGGLLGLWPTLAIVILTAVAGTALMRRQGLSTLAELQDSMERGGDPTGPIANGALILVAGVLLLTPGFFTDSIGIALLIPPFRKALISWGASRVAAQSYVYMSHQTGTGRAAPQPPRGDSSTIDGDFEILDDVPPDARRGTSGWTRDPH</sequence>
<evidence type="ECO:0000256" key="1">
    <source>
        <dbReference type="SAM" id="MobiDB-lite"/>
    </source>
</evidence>
<evidence type="ECO:0000313" key="3">
    <source>
        <dbReference type="EMBL" id="MXU64722.1"/>
    </source>
</evidence>
<evidence type="ECO:0000256" key="2">
    <source>
        <dbReference type="SAM" id="Phobius"/>
    </source>
</evidence>
<evidence type="ECO:0000313" key="4">
    <source>
        <dbReference type="Proteomes" id="UP000436016"/>
    </source>
</evidence>
<proteinExistence type="predicted"/>
<name>A0A6B0TU10_9RHOB</name>
<dbReference type="EMBL" id="WUWG01000001">
    <property type="protein sequence ID" value="MXU64722.1"/>
    <property type="molecule type" value="Genomic_DNA"/>
</dbReference>
<dbReference type="PANTHER" id="PTHR35335">
    <property type="entry name" value="UPF0716 PROTEIN FXSA"/>
    <property type="match status" value="1"/>
</dbReference>
<dbReference type="Pfam" id="PF04186">
    <property type="entry name" value="FxsA"/>
    <property type="match status" value="1"/>
</dbReference>
<dbReference type="InterPro" id="IPR007313">
    <property type="entry name" value="FxsA"/>
</dbReference>
<keyword evidence="4" id="KW-1185">Reference proteome</keyword>
<protein>
    <submittedName>
        <fullName evidence="3">FxsA family protein</fullName>
    </submittedName>
</protein>
<keyword evidence="2" id="KW-0812">Transmembrane</keyword>
<dbReference type="PANTHER" id="PTHR35335:SF1">
    <property type="entry name" value="UPF0716 PROTEIN FXSA"/>
    <property type="match status" value="1"/>
</dbReference>
<organism evidence="3 4">
    <name type="scientific">Oceanomicrobium pacificus</name>
    <dbReference type="NCBI Taxonomy" id="2692916"/>
    <lineage>
        <taxon>Bacteria</taxon>
        <taxon>Pseudomonadati</taxon>
        <taxon>Pseudomonadota</taxon>
        <taxon>Alphaproteobacteria</taxon>
        <taxon>Rhodobacterales</taxon>
        <taxon>Paracoccaceae</taxon>
        <taxon>Oceanomicrobium</taxon>
    </lineage>
</organism>
<dbReference type="Proteomes" id="UP000436016">
    <property type="component" value="Unassembled WGS sequence"/>
</dbReference>
<accession>A0A6B0TU10</accession>
<feature type="region of interest" description="Disordered" evidence="1">
    <location>
        <begin position="126"/>
        <end position="169"/>
    </location>
</feature>
<dbReference type="AlphaFoldDB" id="A0A6B0TU10"/>
<feature type="compositionally biased region" description="Acidic residues" evidence="1">
    <location>
        <begin position="145"/>
        <end position="154"/>
    </location>
</feature>
<dbReference type="RefSeq" id="WP_160853031.1">
    <property type="nucleotide sequence ID" value="NZ_WUWG01000001.1"/>
</dbReference>
<gene>
    <name evidence="3" type="ORF">GSH16_04640</name>
</gene>
<dbReference type="NCBIfam" id="NF008528">
    <property type="entry name" value="PRK11463.1-2"/>
    <property type="match status" value="1"/>
</dbReference>
<dbReference type="GO" id="GO:0016020">
    <property type="term" value="C:membrane"/>
    <property type="evidence" value="ECO:0007669"/>
    <property type="project" value="InterPro"/>
</dbReference>
<comment type="caution">
    <text evidence="3">The sequence shown here is derived from an EMBL/GenBank/DDBJ whole genome shotgun (WGS) entry which is preliminary data.</text>
</comment>